<dbReference type="GO" id="GO:0016020">
    <property type="term" value="C:membrane"/>
    <property type="evidence" value="ECO:0007669"/>
    <property type="project" value="UniProtKB-SubCell"/>
</dbReference>
<comment type="caution">
    <text evidence="9">The sequence shown here is derived from an EMBL/GenBank/DDBJ whole genome shotgun (WGS) entry which is preliminary data.</text>
</comment>
<comment type="domain">
    <text evidence="7">The DHHC domain is required for palmitoyltransferase activity.</text>
</comment>
<dbReference type="EC" id="2.3.1.225" evidence="7"/>
<dbReference type="PANTHER" id="PTHR12246">
    <property type="entry name" value="PALMITOYLTRANSFERASE ZDHHC16"/>
    <property type="match status" value="1"/>
</dbReference>
<gene>
    <name evidence="9" type="ORF">GSLYS_00010320001</name>
</gene>
<evidence type="ECO:0000256" key="1">
    <source>
        <dbReference type="ARBA" id="ARBA00004141"/>
    </source>
</evidence>
<dbReference type="AlphaFoldDB" id="A0AAV2HQN1"/>
<feature type="transmembrane region" description="Helical" evidence="7">
    <location>
        <begin position="346"/>
        <end position="374"/>
    </location>
</feature>
<comment type="subcellular location">
    <subcellularLocation>
        <location evidence="1">Membrane</location>
        <topology evidence="1">Multi-pass membrane protein</topology>
    </subcellularLocation>
</comment>
<dbReference type="EMBL" id="CAXITT010000229">
    <property type="protein sequence ID" value="CAL1536407.1"/>
    <property type="molecule type" value="Genomic_DNA"/>
</dbReference>
<evidence type="ECO:0000313" key="9">
    <source>
        <dbReference type="EMBL" id="CAL1536407.1"/>
    </source>
</evidence>
<comment type="similarity">
    <text evidence="7">Belongs to the DHHC palmitoyltransferase family.</text>
</comment>
<dbReference type="Pfam" id="PF01529">
    <property type="entry name" value="DHHC"/>
    <property type="match status" value="1"/>
</dbReference>
<feature type="transmembrane region" description="Helical" evidence="7">
    <location>
        <begin position="110"/>
        <end position="127"/>
    </location>
</feature>
<keyword evidence="5 7" id="KW-0472">Membrane</keyword>
<evidence type="ECO:0000256" key="4">
    <source>
        <dbReference type="ARBA" id="ARBA00022989"/>
    </source>
</evidence>
<evidence type="ECO:0000259" key="8">
    <source>
        <dbReference type="Pfam" id="PF01529"/>
    </source>
</evidence>
<name>A0AAV2HQN1_LYMST</name>
<dbReference type="Proteomes" id="UP001497497">
    <property type="component" value="Unassembled WGS sequence"/>
</dbReference>
<evidence type="ECO:0000256" key="3">
    <source>
        <dbReference type="ARBA" id="ARBA00022692"/>
    </source>
</evidence>
<evidence type="ECO:0000256" key="7">
    <source>
        <dbReference type="RuleBase" id="RU079119"/>
    </source>
</evidence>
<evidence type="ECO:0000313" key="10">
    <source>
        <dbReference type="Proteomes" id="UP001497497"/>
    </source>
</evidence>
<keyword evidence="6 7" id="KW-0012">Acyltransferase</keyword>
<sequence>MSTGSLRKFSSSSSETLCCCEYQNMHGERSHVLSSCCDCEALDDMFDKIFKCERVPESTLDRLMNTISDRCRLPSCFGGGAVKLRPDVVTPIIVVPTCLCLATLHPVMTVFSFLFMPAFVLTFHALWRHRQRNSRTLFFYSWGLTSVISSYLVFQFFVVAFREVLLWEILTVFTSMMIMFYCLHLTKQDQDALQVAHRPRAIHKRTPSNTNLSSSLPLYDQVTSQDAAQNIYNGDMVTVTLGADNSKDASVQWVETRAGTVPGGKQELPARAGYCKICEAYIAVRDHHCIWIDSCVGATNHRPFLLAMIIFVFTGLYAAHLTFTTICTPKMYLDWFLLPNDCRWLYVDFLTAICFVTAIYCLIASSLMCVGLLYQIILISQNLTSHELVHAKQQGSTLCGLFARNNPNNKGFFRNWIEFWFLESRANAPDIS</sequence>
<dbReference type="PROSITE" id="PS50216">
    <property type="entry name" value="DHHC"/>
    <property type="match status" value="1"/>
</dbReference>
<dbReference type="InterPro" id="IPR001594">
    <property type="entry name" value="Palmitoyltrfase_DHHC"/>
</dbReference>
<keyword evidence="4 7" id="KW-1133">Transmembrane helix</keyword>
<feature type="domain" description="Palmitoyltransferase DHHC" evidence="8">
    <location>
        <begin position="266"/>
        <end position="390"/>
    </location>
</feature>
<evidence type="ECO:0000256" key="2">
    <source>
        <dbReference type="ARBA" id="ARBA00022679"/>
    </source>
</evidence>
<comment type="catalytic activity">
    <reaction evidence="7">
        <text>L-cysteinyl-[protein] + hexadecanoyl-CoA = S-hexadecanoyl-L-cysteinyl-[protein] + CoA</text>
        <dbReference type="Rhea" id="RHEA:36683"/>
        <dbReference type="Rhea" id="RHEA-COMP:10131"/>
        <dbReference type="Rhea" id="RHEA-COMP:11032"/>
        <dbReference type="ChEBI" id="CHEBI:29950"/>
        <dbReference type="ChEBI" id="CHEBI:57287"/>
        <dbReference type="ChEBI" id="CHEBI:57379"/>
        <dbReference type="ChEBI" id="CHEBI:74151"/>
        <dbReference type="EC" id="2.3.1.225"/>
    </reaction>
</comment>
<dbReference type="InterPro" id="IPR039859">
    <property type="entry name" value="PFA4/ZDH16/20/ERF2-like"/>
</dbReference>
<evidence type="ECO:0000256" key="5">
    <source>
        <dbReference type="ARBA" id="ARBA00023136"/>
    </source>
</evidence>
<evidence type="ECO:0000256" key="6">
    <source>
        <dbReference type="ARBA" id="ARBA00023315"/>
    </source>
</evidence>
<feature type="transmembrane region" description="Helical" evidence="7">
    <location>
        <begin position="164"/>
        <end position="183"/>
    </location>
</feature>
<keyword evidence="2 7" id="KW-0808">Transferase</keyword>
<organism evidence="9 10">
    <name type="scientific">Lymnaea stagnalis</name>
    <name type="common">Great pond snail</name>
    <name type="synonym">Helix stagnalis</name>
    <dbReference type="NCBI Taxonomy" id="6523"/>
    <lineage>
        <taxon>Eukaryota</taxon>
        <taxon>Metazoa</taxon>
        <taxon>Spiralia</taxon>
        <taxon>Lophotrochozoa</taxon>
        <taxon>Mollusca</taxon>
        <taxon>Gastropoda</taxon>
        <taxon>Heterobranchia</taxon>
        <taxon>Euthyneura</taxon>
        <taxon>Panpulmonata</taxon>
        <taxon>Hygrophila</taxon>
        <taxon>Lymnaeoidea</taxon>
        <taxon>Lymnaeidae</taxon>
        <taxon>Lymnaea</taxon>
    </lineage>
</organism>
<protein>
    <recommendedName>
        <fullName evidence="7">Palmitoyltransferase</fullName>
        <ecNumber evidence="7">2.3.1.225</ecNumber>
    </recommendedName>
</protein>
<keyword evidence="3 7" id="KW-0812">Transmembrane</keyword>
<accession>A0AAV2HQN1</accession>
<feature type="transmembrane region" description="Helical" evidence="7">
    <location>
        <begin position="139"/>
        <end position="158"/>
    </location>
</feature>
<dbReference type="GO" id="GO:0019706">
    <property type="term" value="F:protein-cysteine S-palmitoyltransferase activity"/>
    <property type="evidence" value="ECO:0007669"/>
    <property type="project" value="UniProtKB-EC"/>
</dbReference>
<feature type="transmembrane region" description="Helical" evidence="7">
    <location>
        <begin position="304"/>
        <end position="326"/>
    </location>
</feature>
<reference evidence="9 10" key="1">
    <citation type="submission" date="2024-04" db="EMBL/GenBank/DDBJ databases">
        <authorList>
            <consortium name="Genoscope - CEA"/>
            <person name="William W."/>
        </authorList>
    </citation>
    <scope>NUCLEOTIDE SEQUENCE [LARGE SCALE GENOMIC DNA]</scope>
</reference>
<proteinExistence type="inferred from homology"/>
<keyword evidence="10" id="KW-1185">Reference proteome</keyword>